<evidence type="ECO:0000313" key="2">
    <source>
        <dbReference type="Proteomes" id="UP001155144"/>
    </source>
</evidence>
<proteinExistence type="predicted"/>
<sequence>MPLRATLREDNTLELPDDAPRLVRTNTPLQVVDLGSGTFVVTEKEPQIPNIAPEFRGALEKAGVTTEQLLENLCEVKQEMAKEEGRA</sequence>
<dbReference type="RefSeq" id="WP_119843089.1">
    <property type="nucleotide sequence ID" value="NZ_CALTSI010000050.1"/>
</dbReference>
<comment type="caution">
    <text evidence="1">The sequence shown here is derived from an EMBL/GenBank/DDBJ whole genome shotgun (WGS) entry which is preliminary data.</text>
</comment>
<dbReference type="EMBL" id="JANUBL010000005">
    <property type="protein sequence ID" value="MCS4122416.1"/>
    <property type="molecule type" value="Genomic_DNA"/>
</dbReference>
<name>A0A9X2R768_9BACT</name>
<evidence type="ECO:0000313" key="1">
    <source>
        <dbReference type="EMBL" id="MCS4122416.1"/>
    </source>
</evidence>
<reference evidence="1" key="1">
    <citation type="submission" date="2022-08" db="EMBL/GenBank/DDBJ databases">
        <title>Genomic Encyclopedia of Type Strains, Phase V (KMG-V): Genome sequencing to study the core and pangenomes of soil and plant-associated prokaryotes.</title>
        <authorList>
            <person name="Whitman W."/>
        </authorList>
    </citation>
    <scope>NUCLEOTIDE SEQUENCE</scope>
    <source>
        <strain evidence="1">SP3026</strain>
    </source>
</reference>
<protein>
    <submittedName>
        <fullName evidence="1">Uncharacterized protein</fullName>
    </submittedName>
</protein>
<dbReference type="AlphaFoldDB" id="A0A9X2R768"/>
<organism evidence="1 2">
    <name type="scientific">Salinibacter ruber</name>
    <dbReference type="NCBI Taxonomy" id="146919"/>
    <lineage>
        <taxon>Bacteria</taxon>
        <taxon>Pseudomonadati</taxon>
        <taxon>Rhodothermota</taxon>
        <taxon>Rhodothermia</taxon>
        <taxon>Rhodothermales</taxon>
        <taxon>Salinibacteraceae</taxon>
        <taxon>Salinibacter</taxon>
    </lineage>
</organism>
<accession>A0A9X2R768</accession>
<gene>
    <name evidence="1" type="ORF">GGP45_002776</name>
</gene>
<dbReference type="Proteomes" id="UP001155144">
    <property type="component" value="Unassembled WGS sequence"/>
</dbReference>